<dbReference type="Proteomes" id="UP000002945">
    <property type="component" value="Unassembled WGS sequence"/>
</dbReference>
<evidence type="ECO:0000256" key="2">
    <source>
        <dbReference type="ARBA" id="ARBA00022729"/>
    </source>
</evidence>
<comment type="similarity">
    <text evidence="1">Belongs to the Skp family.</text>
</comment>
<dbReference type="InterPro" id="IPR024930">
    <property type="entry name" value="Skp_dom_sf"/>
</dbReference>
<name>A9DRT6_9FLAO</name>
<evidence type="ECO:0000256" key="1">
    <source>
        <dbReference type="ARBA" id="ARBA00009091"/>
    </source>
</evidence>
<comment type="caution">
    <text evidence="4">The sequence shown here is derived from an EMBL/GenBank/DDBJ whole genome shotgun (WGS) entry which is preliminary data.</text>
</comment>
<evidence type="ECO:0000256" key="3">
    <source>
        <dbReference type="SAM" id="SignalP"/>
    </source>
</evidence>
<dbReference type="GO" id="GO:0005829">
    <property type="term" value="C:cytosol"/>
    <property type="evidence" value="ECO:0007669"/>
    <property type="project" value="TreeGrafter"/>
</dbReference>
<evidence type="ECO:0000313" key="4">
    <source>
        <dbReference type="EMBL" id="EDP96840.1"/>
    </source>
</evidence>
<evidence type="ECO:0000313" key="5">
    <source>
        <dbReference type="Proteomes" id="UP000002945"/>
    </source>
</evidence>
<dbReference type="eggNOG" id="COG2825">
    <property type="taxonomic scope" value="Bacteria"/>
</dbReference>
<dbReference type="PROSITE" id="PS51257">
    <property type="entry name" value="PROKAR_LIPOPROTEIN"/>
    <property type="match status" value="1"/>
</dbReference>
<dbReference type="SUPFAM" id="SSF111384">
    <property type="entry name" value="OmpH-like"/>
    <property type="match status" value="1"/>
</dbReference>
<keyword evidence="5" id="KW-1185">Reference proteome</keyword>
<dbReference type="RefSeq" id="WP_007095894.1">
    <property type="nucleotide sequence ID" value="NZ_CP142125.1"/>
</dbReference>
<dbReference type="AlphaFoldDB" id="A9DRT6"/>
<dbReference type="GO" id="GO:0050821">
    <property type="term" value="P:protein stabilization"/>
    <property type="evidence" value="ECO:0007669"/>
    <property type="project" value="TreeGrafter"/>
</dbReference>
<dbReference type="GO" id="GO:0051082">
    <property type="term" value="F:unfolded protein binding"/>
    <property type="evidence" value="ECO:0007669"/>
    <property type="project" value="InterPro"/>
</dbReference>
<organism evidence="4 5">
    <name type="scientific">Kordia algicida OT-1</name>
    <dbReference type="NCBI Taxonomy" id="391587"/>
    <lineage>
        <taxon>Bacteria</taxon>
        <taxon>Pseudomonadati</taxon>
        <taxon>Bacteroidota</taxon>
        <taxon>Flavobacteriia</taxon>
        <taxon>Flavobacteriales</taxon>
        <taxon>Flavobacteriaceae</taxon>
        <taxon>Kordia</taxon>
    </lineage>
</organism>
<dbReference type="PANTHER" id="PTHR35089:SF1">
    <property type="entry name" value="CHAPERONE PROTEIN SKP"/>
    <property type="match status" value="1"/>
</dbReference>
<feature type="signal peptide" evidence="3">
    <location>
        <begin position="1"/>
        <end position="21"/>
    </location>
</feature>
<proteinExistence type="inferred from homology"/>
<gene>
    <name evidence="4" type="ORF">KAOT1_16793</name>
</gene>
<feature type="chain" id="PRO_5002737531" evidence="3">
    <location>
        <begin position="22"/>
        <end position="174"/>
    </location>
</feature>
<dbReference type="SMART" id="SM00935">
    <property type="entry name" value="OmpH"/>
    <property type="match status" value="1"/>
</dbReference>
<dbReference type="STRING" id="391587.KAOT1_16793"/>
<sequence>MKKLIVLAVAALGLYSCQQPAKIGFVDNTELVNEYQEKKDLEELMKGKIEKFQKKNDSIGRSFQMEVKDAQIKAAKMSKAKQDALMTQLQQKQGMLQQQYQLEEKAISSESQTLNDSLLSTVKKFVEDYGKKNGYDYILGKNEYVGTVYYGKEENDITKEILELLNKEYAAKKK</sequence>
<dbReference type="InterPro" id="IPR005632">
    <property type="entry name" value="Chaperone_Skp"/>
</dbReference>
<accession>A9DRT6</accession>
<protein>
    <submittedName>
        <fullName evidence="4">Outer membrane chaperone Skp (OmpH)</fullName>
    </submittedName>
</protein>
<dbReference type="OrthoDB" id="1145062at2"/>
<dbReference type="HOGENOM" id="CLU_053320_2_0_10"/>
<keyword evidence="2 3" id="KW-0732">Signal</keyword>
<dbReference type="Gene3D" id="3.30.910.20">
    <property type="entry name" value="Skp domain"/>
    <property type="match status" value="1"/>
</dbReference>
<dbReference type="EMBL" id="ABIB01000003">
    <property type="protein sequence ID" value="EDP96840.1"/>
    <property type="molecule type" value="Genomic_DNA"/>
</dbReference>
<reference evidence="4 5" key="1">
    <citation type="journal article" date="2011" name="J. Bacteriol.">
        <title>Genome sequence of the algicidal bacterium Kordia algicida OT-1.</title>
        <authorList>
            <person name="Lee H.S."/>
            <person name="Kang S.G."/>
            <person name="Kwon K.K."/>
            <person name="Lee J.H."/>
            <person name="Kim S.J."/>
        </authorList>
    </citation>
    <scope>NUCLEOTIDE SEQUENCE [LARGE SCALE GENOMIC DNA]</scope>
    <source>
        <strain evidence="4 5">OT-1</strain>
    </source>
</reference>
<dbReference type="Pfam" id="PF03938">
    <property type="entry name" value="OmpH"/>
    <property type="match status" value="1"/>
</dbReference>
<dbReference type="PANTHER" id="PTHR35089">
    <property type="entry name" value="CHAPERONE PROTEIN SKP"/>
    <property type="match status" value="1"/>
</dbReference>